<evidence type="ECO:0000313" key="1">
    <source>
        <dbReference type="EMBL" id="MPC85391.1"/>
    </source>
</evidence>
<gene>
    <name evidence="1" type="ORF">E2C01_080163</name>
</gene>
<dbReference type="AlphaFoldDB" id="A0A5B7IIU9"/>
<sequence length="71" mass="7567">MRKLADVSHTSLTPSSLRVADVSRTSLTLYGSISSPSSSSKSSNTLSRSTANFSMLAHHTAPATTYIPPHY</sequence>
<dbReference type="Proteomes" id="UP000324222">
    <property type="component" value="Unassembled WGS sequence"/>
</dbReference>
<proteinExistence type="predicted"/>
<accession>A0A5B7IIU9</accession>
<protein>
    <submittedName>
        <fullName evidence="1">Uncharacterized protein</fullName>
    </submittedName>
</protein>
<dbReference type="EMBL" id="VSRR010068326">
    <property type="protein sequence ID" value="MPC85391.1"/>
    <property type="molecule type" value="Genomic_DNA"/>
</dbReference>
<comment type="caution">
    <text evidence="1">The sequence shown here is derived from an EMBL/GenBank/DDBJ whole genome shotgun (WGS) entry which is preliminary data.</text>
</comment>
<keyword evidence="2" id="KW-1185">Reference proteome</keyword>
<reference evidence="1 2" key="1">
    <citation type="submission" date="2019-05" db="EMBL/GenBank/DDBJ databases">
        <title>Another draft genome of Portunus trituberculatus and its Hox gene families provides insights of decapod evolution.</title>
        <authorList>
            <person name="Jeong J.-H."/>
            <person name="Song I."/>
            <person name="Kim S."/>
            <person name="Choi T."/>
            <person name="Kim D."/>
            <person name="Ryu S."/>
            <person name="Kim W."/>
        </authorList>
    </citation>
    <scope>NUCLEOTIDE SEQUENCE [LARGE SCALE GENOMIC DNA]</scope>
    <source>
        <tissue evidence="1">Muscle</tissue>
    </source>
</reference>
<organism evidence="1 2">
    <name type="scientific">Portunus trituberculatus</name>
    <name type="common">Swimming crab</name>
    <name type="synonym">Neptunus trituberculatus</name>
    <dbReference type="NCBI Taxonomy" id="210409"/>
    <lineage>
        <taxon>Eukaryota</taxon>
        <taxon>Metazoa</taxon>
        <taxon>Ecdysozoa</taxon>
        <taxon>Arthropoda</taxon>
        <taxon>Crustacea</taxon>
        <taxon>Multicrustacea</taxon>
        <taxon>Malacostraca</taxon>
        <taxon>Eumalacostraca</taxon>
        <taxon>Eucarida</taxon>
        <taxon>Decapoda</taxon>
        <taxon>Pleocyemata</taxon>
        <taxon>Brachyura</taxon>
        <taxon>Eubrachyura</taxon>
        <taxon>Portunoidea</taxon>
        <taxon>Portunidae</taxon>
        <taxon>Portuninae</taxon>
        <taxon>Portunus</taxon>
    </lineage>
</organism>
<name>A0A5B7IIU9_PORTR</name>
<evidence type="ECO:0000313" key="2">
    <source>
        <dbReference type="Proteomes" id="UP000324222"/>
    </source>
</evidence>